<sequence>MDGKQQLPCHFLFGRYLKGPRGGGGDRARMRGASAHGGRAVSHAKRALQQSRTSKVPPDRRREPARRAPRYTLGRCRGVRRGRLFARRLRGERGLPRPNAGEKIDDRDNEGHR</sequence>
<feature type="region of interest" description="Disordered" evidence="1">
    <location>
        <begin position="88"/>
        <end position="113"/>
    </location>
</feature>
<organism evidence="2 3">
    <name type="scientific">Burkholderia mallei (strain ATCC 23344)</name>
    <dbReference type="NCBI Taxonomy" id="243160"/>
    <lineage>
        <taxon>Bacteria</taxon>
        <taxon>Pseudomonadati</taxon>
        <taxon>Pseudomonadota</taxon>
        <taxon>Betaproteobacteria</taxon>
        <taxon>Burkholderiales</taxon>
        <taxon>Burkholderiaceae</taxon>
        <taxon>Burkholderia</taxon>
        <taxon>pseudomallei group</taxon>
    </lineage>
</organism>
<feature type="compositionally biased region" description="Basic and acidic residues" evidence="1">
    <location>
        <begin position="89"/>
        <end position="113"/>
    </location>
</feature>
<proteinExistence type="predicted"/>
<evidence type="ECO:0000256" key="1">
    <source>
        <dbReference type="SAM" id="MobiDB-lite"/>
    </source>
</evidence>
<dbReference type="Proteomes" id="UP000006693">
    <property type="component" value="Chromosome 1"/>
</dbReference>
<dbReference type="EMBL" id="CP000010">
    <property type="protein sequence ID" value="AAU48109.1"/>
    <property type="molecule type" value="Genomic_DNA"/>
</dbReference>
<dbReference type="HOGENOM" id="CLU_2128790_0_0_4"/>
<name>A0A0H2WH26_BURMA</name>
<dbReference type="KEGG" id="bma:BMA3129"/>
<dbReference type="AlphaFoldDB" id="A0A0H2WH26"/>
<keyword evidence="3" id="KW-1185">Reference proteome</keyword>
<feature type="compositionally biased region" description="Basic and acidic residues" evidence="1">
    <location>
        <begin position="57"/>
        <end position="66"/>
    </location>
</feature>
<accession>A0A0H2WH26</accession>
<feature type="region of interest" description="Disordered" evidence="1">
    <location>
        <begin position="16"/>
        <end position="69"/>
    </location>
</feature>
<protein>
    <submittedName>
        <fullName evidence="2">Uncharacterized protein</fullName>
    </submittedName>
</protein>
<gene>
    <name evidence="2" type="ordered locus">BMA3129</name>
</gene>
<evidence type="ECO:0000313" key="2">
    <source>
        <dbReference type="EMBL" id="AAU48109.1"/>
    </source>
</evidence>
<evidence type="ECO:0000313" key="3">
    <source>
        <dbReference type="Proteomes" id="UP000006693"/>
    </source>
</evidence>
<reference evidence="2 3" key="1">
    <citation type="journal article" date="2004" name="Proc. Natl. Acad. Sci. U.S.A.">
        <title>Structural flexibility in the Burkholderia mallei genome.</title>
        <authorList>
            <person name="Nierman W.C."/>
            <person name="DeShazer D."/>
            <person name="Kim H.S."/>
            <person name="Tettelin H."/>
            <person name="Nelson K.E."/>
            <person name="Feldblyum T."/>
            <person name="Ulrich R.L."/>
            <person name="Ronning C.M."/>
            <person name="Brinkac L.M."/>
            <person name="Daugherty S.C."/>
            <person name="Davidsen T.D."/>
            <person name="Deboy R.T."/>
            <person name="Dimitrov G."/>
            <person name="Dodson R.J."/>
            <person name="Durkin A.S."/>
            <person name="Gwinn M.L."/>
            <person name="Haft D.H."/>
            <person name="Khouri H."/>
            <person name="Kolonay J.F."/>
            <person name="Madupu R."/>
            <person name="Mohammoud Y."/>
            <person name="Nelson W.C."/>
            <person name="Radune D."/>
            <person name="Romero C.M."/>
            <person name="Sarria S."/>
            <person name="Selengut J."/>
            <person name="Shamblin C."/>
            <person name="Sullivan S.A."/>
            <person name="White O."/>
            <person name="Yu Y."/>
            <person name="Zafar N."/>
            <person name="Zhou L."/>
            <person name="Fraser C.M."/>
        </authorList>
    </citation>
    <scope>NUCLEOTIDE SEQUENCE [LARGE SCALE GENOMIC DNA]</scope>
    <source>
        <strain evidence="2 3">ATCC 23344</strain>
    </source>
</reference>